<comment type="caution">
    <text evidence="6">The sequence shown here is derived from an EMBL/GenBank/DDBJ whole genome shotgun (WGS) entry which is preliminary data.</text>
</comment>
<accession>N6UD34</accession>
<evidence type="ECO:0000313" key="6">
    <source>
        <dbReference type="EMBL" id="ENN88063.1"/>
    </source>
</evidence>
<keyword evidence="1" id="KW-0805">Transcription regulation</keyword>
<dbReference type="InterPro" id="IPR001761">
    <property type="entry name" value="Peripla_BP/Lac1_sug-bd_dom"/>
</dbReference>
<feature type="domain" description="HTH cro/C1-type" evidence="5">
    <location>
        <begin position="70"/>
        <end position="113"/>
    </location>
</feature>
<evidence type="ECO:0000259" key="5">
    <source>
        <dbReference type="PROSITE" id="PS50943"/>
    </source>
</evidence>
<dbReference type="Gene3D" id="1.10.260.40">
    <property type="entry name" value="lambda repressor-like DNA-binding domains"/>
    <property type="match status" value="1"/>
</dbReference>
<gene>
    <name evidence="6" type="primary">rbsR</name>
    <name evidence="6" type="ORF">RHSP_38465</name>
</gene>
<feature type="domain" description="HTH lacI-type" evidence="4">
    <location>
        <begin position="69"/>
        <end position="123"/>
    </location>
</feature>
<name>N6UD34_9HYPH</name>
<dbReference type="PANTHER" id="PTHR30146">
    <property type="entry name" value="LACI-RELATED TRANSCRIPTIONAL REPRESSOR"/>
    <property type="match status" value="1"/>
</dbReference>
<organism evidence="6 7">
    <name type="scientific">Rhizobium freirei PRF 81</name>
    <dbReference type="NCBI Taxonomy" id="363754"/>
    <lineage>
        <taxon>Bacteria</taxon>
        <taxon>Pseudomonadati</taxon>
        <taxon>Pseudomonadota</taxon>
        <taxon>Alphaproteobacteria</taxon>
        <taxon>Hyphomicrobiales</taxon>
        <taxon>Rhizobiaceae</taxon>
        <taxon>Rhizobium/Agrobacterium group</taxon>
        <taxon>Rhizobium</taxon>
    </lineage>
</organism>
<dbReference type="PROSITE" id="PS50932">
    <property type="entry name" value="HTH_LACI_2"/>
    <property type="match status" value="1"/>
</dbReference>
<dbReference type="EMBL" id="AQHN01000054">
    <property type="protein sequence ID" value="ENN88063.1"/>
    <property type="molecule type" value="Genomic_DNA"/>
</dbReference>
<dbReference type="PANTHER" id="PTHR30146:SF153">
    <property type="entry name" value="LACTOSE OPERON REPRESSOR"/>
    <property type="match status" value="1"/>
</dbReference>
<evidence type="ECO:0000256" key="2">
    <source>
        <dbReference type="ARBA" id="ARBA00023125"/>
    </source>
</evidence>
<dbReference type="Pfam" id="PF00356">
    <property type="entry name" value="LacI"/>
    <property type="match status" value="1"/>
</dbReference>
<dbReference type="PROSITE" id="PS50943">
    <property type="entry name" value="HTH_CROC1"/>
    <property type="match status" value="1"/>
</dbReference>
<dbReference type="GO" id="GO:0003700">
    <property type="term" value="F:DNA-binding transcription factor activity"/>
    <property type="evidence" value="ECO:0007669"/>
    <property type="project" value="TreeGrafter"/>
</dbReference>
<dbReference type="CDD" id="cd01392">
    <property type="entry name" value="HTH_LacI"/>
    <property type="match status" value="1"/>
</dbReference>
<evidence type="ECO:0000256" key="1">
    <source>
        <dbReference type="ARBA" id="ARBA00023015"/>
    </source>
</evidence>
<dbReference type="Pfam" id="PF00532">
    <property type="entry name" value="Peripla_BP_1"/>
    <property type="match status" value="1"/>
</dbReference>
<dbReference type="AlphaFoldDB" id="N6UD34"/>
<evidence type="ECO:0000259" key="4">
    <source>
        <dbReference type="PROSITE" id="PS50932"/>
    </source>
</evidence>
<sequence>MINFKTDGNLLVTLDLAAIYAMRRYNGRESGTDRADRHKELFLHMIIGRGNASKPLRISEAIMSESKIRTMEEFAAASGLSRPTVSKYFDNPESVKPSTRARIEKALKDYDYRPNIFAVSLNRKNPKNIGLIVPHISDPFYAEIVRQIEMRCFAEGYWTIVLSSHGERKLEARAMRTLLSLNIAGVLMAPLGFETDARLLENLANAMPTVFLDNSIGDRPFVGTDNRKSIGNITEYLCRTGEHPCFLEMPAVNQNALERRSAYIATMERLGLEPVTLPIPAKDWNFEQLGYEAAGRMLDGSGFPTRTVLCANDRLAFGVIAAAFERRRRVGHDSDCDLRVAGHDDHPLSRFTCPPLTTMAQDYQGIAAAGIDMLFSRIGGLPERSSDQGKATHLEARLIMRQSA</sequence>
<dbReference type="SUPFAM" id="SSF53822">
    <property type="entry name" value="Periplasmic binding protein-like I"/>
    <property type="match status" value="1"/>
</dbReference>
<protein>
    <submittedName>
        <fullName evidence="6">Periplasmic binding protein/LacI transcriptional regulator/transcriptional repressor RbsR</fullName>
    </submittedName>
</protein>
<dbReference type="SUPFAM" id="SSF47413">
    <property type="entry name" value="lambda repressor-like DNA-binding domains"/>
    <property type="match status" value="1"/>
</dbReference>
<evidence type="ECO:0000256" key="3">
    <source>
        <dbReference type="ARBA" id="ARBA00023163"/>
    </source>
</evidence>
<dbReference type="InterPro" id="IPR010982">
    <property type="entry name" value="Lambda_DNA-bd_dom_sf"/>
</dbReference>
<dbReference type="Proteomes" id="UP000012429">
    <property type="component" value="Unassembled WGS sequence"/>
</dbReference>
<dbReference type="SMART" id="SM00354">
    <property type="entry name" value="HTH_LACI"/>
    <property type="match status" value="1"/>
</dbReference>
<keyword evidence="3" id="KW-0804">Transcription</keyword>
<dbReference type="InterPro" id="IPR000843">
    <property type="entry name" value="HTH_LacI"/>
</dbReference>
<proteinExistence type="predicted"/>
<dbReference type="PATRIC" id="fig|363754.4.peg.1848"/>
<dbReference type="STRING" id="363754.RHSP_38465"/>
<dbReference type="GO" id="GO:0000976">
    <property type="term" value="F:transcription cis-regulatory region binding"/>
    <property type="evidence" value="ECO:0007669"/>
    <property type="project" value="TreeGrafter"/>
</dbReference>
<dbReference type="InterPro" id="IPR028082">
    <property type="entry name" value="Peripla_BP_I"/>
</dbReference>
<keyword evidence="2" id="KW-0238">DNA-binding</keyword>
<dbReference type="Gene3D" id="3.40.50.2300">
    <property type="match status" value="2"/>
</dbReference>
<reference evidence="6 7" key="1">
    <citation type="journal article" date="2012" name="BMC Genomics">
        <title>Genomic basis of broad host range and environmental adaptability of Rhizobium tropici CIAT 899 and Rhizobium sp. PRF 81 which are used in inoculants for common bean (Phaseolus vulgaris L.).</title>
        <authorList>
            <person name="Ormeno-Orrillo E."/>
            <person name="Menna P."/>
            <person name="Almeida L.G."/>
            <person name="Ollero F.J."/>
            <person name="Nicolas M.F."/>
            <person name="Pains Rodrigues E."/>
            <person name="Shigueyoshi Nakatani A."/>
            <person name="Silva Batista J.S."/>
            <person name="Oliveira Chueire L.M."/>
            <person name="Souza R.C."/>
            <person name="Ribeiro Vasconcelos A.T."/>
            <person name="Megias M."/>
            <person name="Hungria M."/>
            <person name="Martinez-Romero E."/>
        </authorList>
    </citation>
    <scope>NUCLEOTIDE SEQUENCE [LARGE SCALE GENOMIC DNA]</scope>
    <source>
        <strain evidence="6 7">PRF 81</strain>
    </source>
</reference>
<dbReference type="CDD" id="cd06267">
    <property type="entry name" value="PBP1_LacI_sugar_binding-like"/>
    <property type="match status" value="1"/>
</dbReference>
<evidence type="ECO:0000313" key="7">
    <source>
        <dbReference type="Proteomes" id="UP000012429"/>
    </source>
</evidence>
<keyword evidence="7" id="KW-1185">Reference proteome</keyword>
<dbReference type="InterPro" id="IPR001387">
    <property type="entry name" value="Cro/C1-type_HTH"/>
</dbReference>